<dbReference type="Proteomes" id="UP001205843">
    <property type="component" value="Unassembled WGS sequence"/>
</dbReference>
<dbReference type="NCBIfam" id="TIGR02241">
    <property type="entry name" value="conserved hypothetical phage tail region protein"/>
    <property type="match status" value="1"/>
</dbReference>
<dbReference type="InterPro" id="IPR010667">
    <property type="entry name" value="Phage_T4_Gp19"/>
</dbReference>
<dbReference type="RefSeq" id="WP_253482469.1">
    <property type="nucleotide sequence ID" value="NZ_JALJXV010000009.1"/>
</dbReference>
<organism evidence="1 2">
    <name type="scientific">Natronocella acetinitrilica</name>
    <dbReference type="NCBI Taxonomy" id="414046"/>
    <lineage>
        <taxon>Bacteria</taxon>
        <taxon>Pseudomonadati</taxon>
        <taxon>Pseudomonadota</taxon>
        <taxon>Gammaproteobacteria</taxon>
        <taxon>Chromatiales</taxon>
        <taxon>Ectothiorhodospiraceae</taxon>
        <taxon>Natronocella</taxon>
    </lineage>
</organism>
<evidence type="ECO:0000313" key="1">
    <source>
        <dbReference type="EMBL" id="MCP1676409.1"/>
    </source>
</evidence>
<reference evidence="1" key="1">
    <citation type="submission" date="2022-03" db="EMBL/GenBank/DDBJ databases">
        <title>Genomic Encyclopedia of Type Strains, Phase III (KMG-III): the genomes of soil and plant-associated and newly described type strains.</title>
        <authorList>
            <person name="Whitman W."/>
        </authorList>
    </citation>
    <scope>NUCLEOTIDE SEQUENCE</scope>
    <source>
        <strain evidence="1">ANL 6-2</strain>
    </source>
</reference>
<keyword evidence="2" id="KW-1185">Reference proteome</keyword>
<dbReference type="InterPro" id="IPR011747">
    <property type="entry name" value="CHP02241"/>
</dbReference>
<sequence>MSRNDPFAATRFLLEIDGLVPAGFMTCTGLESFTEIIEYREGSDRATLRKLPGLHRHGNIVLSRGVTTSTELADWYRTTLTGQTERRNGAIVLMDDAGEPATRWEFREGWPCRLQGPDLHAMESAVAIETLEICHEGLQRVGGR</sequence>
<comment type="caution">
    <text evidence="1">The sequence shown here is derived from an EMBL/GenBank/DDBJ whole genome shotgun (WGS) entry which is preliminary data.</text>
</comment>
<dbReference type="GO" id="GO:0005198">
    <property type="term" value="F:structural molecule activity"/>
    <property type="evidence" value="ECO:0007669"/>
    <property type="project" value="InterPro"/>
</dbReference>
<gene>
    <name evidence="1" type="ORF">J2T57_003570</name>
</gene>
<dbReference type="Pfam" id="PF06841">
    <property type="entry name" value="Phage_T4_gp19"/>
    <property type="match status" value="1"/>
</dbReference>
<accession>A0AAE3G7D1</accession>
<dbReference type="PANTHER" id="PTHR38009:SF1">
    <property type="entry name" value="CONSERVED HYPOTHETICAL PHAGE TAIL PROTEIN"/>
    <property type="match status" value="1"/>
</dbReference>
<protein>
    <submittedName>
        <fullName evidence="1">Phage tail-like protein</fullName>
    </submittedName>
</protein>
<name>A0AAE3G7D1_9GAMM</name>
<dbReference type="EMBL" id="JALJXV010000009">
    <property type="protein sequence ID" value="MCP1676409.1"/>
    <property type="molecule type" value="Genomic_DNA"/>
</dbReference>
<proteinExistence type="predicted"/>
<dbReference type="PANTHER" id="PTHR38009">
    <property type="entry name" value="CONSERVED HYPOTHETICAL PHAGE TAIL PROTEIN"/>
    <property type="match status" value="1"/>
</dbReference>
<dbReference type="AlphaFoldDB" id="A0AAE3G7D1"/>
<evidence type="ECO:0000313" key="2">
    <source>
        <dbReference type="Proteomes" id="UP001205843"/>
    </source>
</evidence>